<sequence length="116" mass="13691">MPMSWRFINYWIQQKIMSYRVQYSVQHTATIYTDRELIAIKNALQTDERKSNVTLLAALFITDVNYEKLLLAGFLLWTDMRLKQTIIRAVIYMDLCALVSWWVSCCCFQAAPVRQT</sequence>
<dbReference type="Proteomes" id="UP000195667">
    <property type="component" value="Unassembled WGS sequence"/>
</dbReference>
<keyword evidence="2" id="KW-1185">Reference proteome</keyword>
<gene>
    <name evidence="1" type="ORF">CRENPOLYSF1_580007</name>
</gene>
<accession>A0A1R4HEM4</accession>
<evidence type="ECO:0000313" key="1">
    <source>
        <dbReference type="EMBL" id="SJM94695.1"/>
    </source>
</evidence>
<evidence type="ECO:0000313" key="2">
    <source>
        <dbReference type="Proteomes" id="UP000195667"/>
    </source>
</evidence>
<proteinExistence type="predicted"/>
<dbReference type="EMBL" id="FUKI01000135">
    <property type="protein sequence ID" value="SJM94695.1"/>
    <property type="molecule type" value="Genomic_DNA"/>
</dbReference>
<dbReference type="AlphaFoldDB" id="A0A1R4HEM4"/>
<protein>
    <submittedName>
        <fullName evidence="1">Uncharacterized protein</fullName>
    </submittedName>
</protein>
<reference evidence="2" key="1">
    <citation type="submission" date="2017-02" db="EMBL/GenBank/DDBJ databases">
        <authorList>
            <person name="Daims H."/>
        </authorList>
    </citation>
    <scope>NUCLEOTIDE SEQUENCE [LARGE SCALE GENOMIC DNA]</scope>
</reference>
<organism evidence="1 2">
    <name type="scientific">Crenothrix polyspora</name>
    <dbReference type="NCBI Taxonomy" id="360316"/>
    <lineage>
        <taxon>Bacteria</taxon>
        <taxon>Pseudomonadati</taxon>
        <taxon>Pseudomonadota</taxon>
        <taxon>Gammaproteobacteria</taxon>
        <taxon>Methylococcales</taxon>
        <taxon>Crenotrichaceae</taxon>
        <taxon>Crenothrix</taxon>
    </lineage>
</organism>
<name>A0A1R4HEM4_9GAMM</name>